<comment type="caution">
    <text evidence="1">The sequence shown here is derived from an EMBL/GenBank/DDBJ whole genome shotgun (WGS) entry which is preliminary data.</text>
</comment>
<keyword evidence="2" id="KW-1185">Reference proteome</keyword>
<accession>A0ACC0GJW3</accession>
<proteinExistence type="predicted"/>
<gene>
    <name evidence="1" type="ORF">LOK49_LG09G00049</name>
</gene>
<name>A0ACC0GJW3_9ERIC</name>
<protein>
    <submittedName>
        <fullName evidence="1">Uncharacterized protein</fullName>
    </submittedName>
</protein>
<dbReference type="EMBL" id="CM045765">
    <property type="protein sequence ID" value="KAI8001129.1"/>
    <property type="molecule type" value="Genomic_DNA"/>
</dbReference>
<organism evidence="1 2">
    <name type="scientific">Camellia lanceoleosa</name>
    <dbReference type="NCBI Taxonomy" id="1840588"/>
    <lineage>
        <taxon>Eukaryota</taxon>
        <taxon>Viridiplantae</taxon>
        <taxon>Streptophyta</taxon>
        <taxon>Embryophyta</taxon>
        <taxon>Tracheophyta</taxon>
        <taxon>Spermatophyta</taxon>
        <taxon>Magnoliopsida</taxon>
        <taxon>eudicotyledons</taxon>
        <taxon>Gunneridae</taxon>
        <taxon>Pentapetalae</taxon>
        <taxon>asterids</taxon>
        <taxon>Ericales</taxon>
        <taxon>Theaceae</taxon>
        <taxon>Camellia</taxon>
    </lineage>
</organism>
<dbReference type="Proteomes" id="UP001060215">
    <property type="component" value="Chromosome 8"/>
</dbReference>
<reference evidence="1 2" key="1">
    <citation type="journal article" date="2022" name="Plant J.">
        <title>Chromosome-level genome of Camellia lanceoleosa provides a valuable resource for understanding genome evolution and self-incompatibility.</title>
        <authorList>
            <person name="Gong W."/>
            <person name="Xiao S."/>
            <person name="Wang L."/>
            <person name="Liao Z."/>
            <person name="Chang Y."/>
            <person name="Mo W."/>
            <person name="Hu G."/>
            <person name="Li W."/>
            <person name="Zhao G."/>
            <person name="Zhu H."/>
            <person name="Hu X."/>
            <person name="Ji K."/>
            <person name="Xiang X."/>
            <person name="Song Q."/>
            <person name="Yuan D."/>
            <person name="Jin S."/>
            <person name="Zhang L."/>
        </authorList>
    </citation>
    <scope>NUCLEOTIDE SEQUENCE [LARGE SCALE GENOMIC DNA]</scope>
    <source>
        <strain evidence="1">SQ_2022a</strain>
    </source>
</reference>
<evidence type="ECO:0000313" key="2">
    <source>
        <dbReference type="Proteomes" id="UP001060215"/>
    </source>
</evidence>
<sequence>MTAVLMGHVIMGVEGQCHPVIIMDVGLVVVVVVGIGFVTLVGVIILVKKIPLDAQSCNANALSCPRFLIPLFKKCSISFGCMWVFYIKAFTYI</sequence>
<evidence type="ECO:0000313" key="1">
    <source>
        <dbReference type="EMBL" id="KAI8001129.1"/>
    </source>
</evidence>